<sequence>MTENSINGTNNNDKENSVTNLLNLNHAKSMLNTPGLFPFDLSQWEDNPELNFLLDTQNQVAGSPSMVSNSMSPAIFSTNSFNMNQNKALNQVGSIEMTQNYTEQLQHYQNMLIETQAMLTMKQMQHKGQGNDSQYEKSNIQQLMQSSQHLTPSLFGETPLSNLSNFHPQQQQLIQQQINQLNQSQIIGTPQLKSTNVNSLTANPLMLQSLLTNPLLNQNIVSPQSLNLANGINQVNQQNEGTGTGYSSVSSKTVSRSERKSEPPQPRTKVRPCDHCRRRKTKCVMIQDLQSCKLCQQKGLKCVFNETSLKRSNSANESDGNKRMKFEDPTIEPPPNVLLRNTPPIKDYSAMQGHSLLKKTLSLQFPRSSFYIGPTSIYDPLFLEKVSLDKIDQFQINKANSIRKVADNVQFLLRDDYTELLYEQSERDSDIVEKYVAPHGQTLIDLYFKTVHPSFPVIHKKIFLEKYARTHREFGAPLLAAVYLLAIQWWDFEPKLANVEKPNVVSLYRFALRTFSDVTQRPKLSAVQAGLLLLQCQYICDQPEKLSKDKFKSSENNNCSSEITSNQNNWLICTQVVGLAEELGLGLDCTTWRLPKWEKGLRRRLAWAVYIQDKWSSLVESRPSHIIDNINWIVKPLSDEDFPERVSNSNDSLDTHNNSMDSITNVDIEMGRECFKQSVILSQIVSEIQSTIYSPKAMLELNDIESILKAAKPTQLKLRQWYHSLPKNLQMKGSSDKRFHANGNLHLSYFAAEITLHRRIISILHNQSKVQSEEATSLDSSEQDFGKTRLMPPAPQLVTVCRNAARMRLTASISYVKELTNEHVHSFWHSSAPINFALIGIFAALLCVTSITHEEAAIYCEQLNDYRWALRSLAKEFNIARHALTLLDGVVKNINGLCVDFDNISFDGTVVESVNQTQVPIPTPVSFDQQNGVSNSMNALLRKTQTFNYDLSNNVSPKNVTGMAKSRHHPTSNTGTPNHSPSSNSPLQNMNKPGTTPATPLLVSQSIASTPRQSQPSTTKASSPAKSDKN</sequence>
<dbReference type="PROSITE" id="PS50048">
    <property type="entry name" value="ZN2_CY6_FUNGAL_2"/>
    <property type="match status" value="1"/>
</dbReference>
<dbReference type="STRING" id="52247.A0A4V6TTQ6"/>
<dbReference type="GO" id="GO:0008270">
    <property type="term" value="F:zinc ion binding"/>
    <property type="evidence" value="ECO:0007669"/>
    <property type="project" value="InterPro"/>
</dbReference>
<keyword evidence="1" id="KW-0479">Metal-binding</keyword>
<feature type="region of interest" description="Disordered" evidence="6">
    <location>
        <begin position="312"/>
        <end position="337"/>
    </location>
</feature>
<dbReference type="InterPro" id="IPR036864">
    <property type="entry name" value="Zn2-C6_fun-type_DNA-bd_sf"/>
</dbReference>
<dbReference type="GO" id="GO:0003677">
    <property type="term" value="F:DNA binding"/>
    <property type="evidence" value="ECO:0007669"/>
    <property type="project" value="InterPro"/>
</dbReference>
<dbReference type="Pfam" id="PF04082">
    <property type="entry name" value="Fungal_trans"/>
    <property type="match status" value="1"/>
</dbReference>
<evidence type="ECO:0000256" key="3">
    <source>
        <dbReference type="ARBA" id="ARBA00023015"/>
    </source>
</evidence>
<evidence type="ECO:0000256" key="5">
    <source>
        <dbReference type="ARBA" id="ARBA00023242"/>
    </source>
</evidence>
<name>A0A4V6TTQ6_9ASCO</name>
<feature type="region of interest" description="Disordered" evidence="6">
    <location>
        <begin position="951"/>
        <end position="1030"/>
    </location>
</feature>
<evidence type="ECO:0000256" key="4">
    <source>
        <dbReference type="ARBA" id="ARBA00023163"/>
    </source>
</evidence>
<dbReference type="GO" id="GO:0005634">
    <property type="term" value="C:nucleus"/>
    <property type="evidence" value="ECO:0007669"/>
    <property type="project" value="TreeGrafter"/>
</dbReference>
<keyword evidence="3" id="KW-0805">Transcription regulation</keyword>
<comment type="caution">
    <text evidence="8">The sequence shown here is derived from an EMBL/GenBank/DDBJ whole genome shotgun (WGS) entry which is preliminary data.</text>
</comment>
<evidence type="ECO:0000313" key="9">
    <source>
        <dbReference type="Proteomes" id="UP000307173"/>
    </source>
</evidence>
<dbReference type="OrthoDB" id="2264294at2759"/>
<reference evidence="8 9" key="1">
    <citation type="journal article" date="2019" name="Front. Genet.">
        <title>Whole-Genome Sequencing of the Opportunistic Yeast Pathogen Candida inconspicua Uncovers Its Hybrid Origin.</title>
        <authorList>
            <person name="Mixao V."/>
            <person name="Hansen A.P."/>
            <person name="Saus E."/>
            <person name="Boekhout T."/>
            <person name="Lass-Florl C."/>
            <person name="Gabaldon T."/>
        </authorList>
    </citation>
    <scope>NUCLEOTIDE SEQUENCE [LARGE SCALE GENOMIC DNA]</scope>
    <source>
        <strain evidence="8 9">CBS 180</strain>
    </source>
</reference>
<evidence type="ECO:0000259" key="7">
    <source>
        <dbReference type="PROSITE" id="PS50048"/>
    </source>
</evidence>
<dbReference type="EMBL" id="SELW01000553">
    <property type="protein sequence ID" value="TID21223.1"/>
    <property type="molecule type" value="Genomic_DNA"/>
</dbReference>
<dbReference type="CDD" id="cd00067">
    <property type="entry name" value="GAL4"/>
    <property type="match status" value="1"/>
</dbReference>
<proteinExistence type="predicted"/>
<dbReference type="InterPro" id="IPR001138">
    <property type="entry name" value="Zn2Cys6_DnaBD"/>
</dbReference>
<dbReference type="AlphaFoldDB" id="A0A4V6TTQ6"/>
<dbReference type="GO" id="GO:0000981">
    <property type="term" value="F:DNA-binding transcription factor activity, RNA polymerase II-specific"/>
    <property type="evidence" value="ECO:0007669"/>
    <property type="project" value="InterPro"/>
</dbReference>
<feature type="region of interest" description="Disordered" evidence="6">
    <location>
        <begin position="236"/>
        <end position="273"/>
    </location>
</feature>
<dbReference type="SMART" id="SM00066">
    <property type="entry name" value="GAL4"/>
    <property type="match status" value="1"/>
</dbReference>
<dbReference type="InterPro" id="IPR050797">
    <property type="entry name" value="Carb_Metab_Trans_Reg"/>
</dbReference>
<feature type="domain" description="Zn(2)-C6 fungal-type" evidence="7">
    <location>
        <begin position="272"/>
        <end position="304"/>
    </location>
</feature>
<dbReference type="PANTHER" id="PTHR31668">
    <property type="entry name" value="GLUCOSE TRANSPORT TRANSCRIPTION REGULATOR RGT1-RELATED-RELATED"/>
    <property type="match status" value="1"/>
</dbReference>
<dbReference type="Proteomes" id="UP000307173">
    <property type="component" value="Unassembled WGS sequence"/>
</dbReference>
<dbReference type="GO" id="GO:0001080">
    <property type="term" value="P:nitrogen catabolite activation of transcription from RNA polymerase II promoter"/>
    <property type="evidence" value="ECO:0007669"/>
    <property type="project" value="TreeGrafter"/>
</dbReference>
<keyword evidence="2" id="KW-0862">Zinc</keyword>
<evidence type="ECO:0000256" key="2">
    <source>
        <dbReference type="ARBA" id="ARBA00022833"/>
    </source>
</evidence>
<gene>
    <name evidence="8" type="ORF">CANINC_003503</name>
</gene>
<dbReference type="InterPro" id="IPR007219">
    <property type="entry name" value="XnlR_reg_dom"/>
</dbReference>
<dbReference type="CDD" id="cd12148">
    <property type="entry name" value="fungal_TF_MHR"/>
    <property type="match status" value="1"/>
</dbReference>
<feature type="compositionally biased region" description="Polar residues" evidence="6">
    <location>
        <begin position="971"/>
        <end position="1030"/>
    </location>
</feature>
<keyword evidence="5" id="KW-0539">Nucleus</keyword>
<dbReference type="SUPFAM" id="SSF57701">
    <property type="entry name" value="Zn2/Cys6 DNA-binding domain"/>
    <property type="match status" value="1"/>
</dbReference>
<feature type="compositionally biased region" description="Basic and acidic residues" evidence="6">
    <location>
        <begin position="319"/>
        <end position="328"/>
    </location>
</feature>
<evidence type="ECO:0000256" key="6">
    <source>
        <dbReference type="SAM" id="MobiDB-lite"/>
    </source>
</evidence>
<accession>A0A4V6TTQ6</accession>
<dbReference type="Pfam" id="PF00172">
    <property type="entry name" value="Zn_clus"/>
    <property type="match status" value="1"/>
</dbReference>
<dbReference type="Gene3D" id="4.10.240.10">
    <property type="entry name" value="Zn(2)-C6 fungal-type DNA-binding domain"/>
    <property type="match status" value="1"/>
</dbReference>
<evidence type="ECO:0000313" key="8">
    <source>
        <dbReference type="EMBL" id="TID21223.1"/>
    </source>
</evidence>
<keyword evidence="4" id="KW-0804">Transcription</keyword>
<dbReference type="PANTHER" id="PTHR31668:SF4">
    <property type="entry name" value="TRANSCRIPTIONAL ACTIVATOR PROTEIN DAL81"/>
    <property type="match status" value="1"/>
</dbReference>
<protein>
    <recommendedName>
        <fullName evidence="7">Zn(2)-C6 fungal-type domain-containing protein</fullName>
    </recommendedName>
</protein>
<evidence type="ECO:0000256" key="1">
    <source>
        <dbReference type="ARBA" id="ARBA00022723"/>
    </source>
</evidence>
<dbReference type="GO" id="GO:0006351">
    <property type="term" value="P:DNA-templated transcription"/>
    <property type="evidence" value="ECO:0007669"/>
    <property type="project" value="InterPro"/>
</dbReference>
<dbReference type="SMART" id="SM00906">
    <property type="entry name" value="Fungal_trans"/>
    <property type="match status" value="1"/>
</dbReference>
<keyword evidence="9" id="KW-1185">Reference proteome</keyword>
<organism evidence="8 9">
    <name type="scientific">Pichia inconspicua</name>
    <dbReference type="NCBI Taxonomy" id="52247"/>
    <lineage>
        <taxon>Eukaryota</taxon>
        <taxon>Fungi</taxon>
        <taxon>Dikarya</taxon>
        <taxon>Ascomycota</taxon>
        <taxon>Saccharomycotina</taxon>
        <taxon>Pichiomycetes</taxon>
        <taxon>Pichiales</taxon>
        <taxon>Pichiaceae</taxon>
        <taxon>Pichia</taxon>
    </lineage>
</organism>